<reference evidence="2 3" key="1">
    <citation type="submission" date="2014-06" db="EMBL/GenBank/DDBJ databases">
        <title>Whole Genome Sequences of Three Symbiotic Endozoicomonas Bacteria.</title>
        <authorList>
            <person name="Neave M.J."/>
            <person name="Apprill A."/>
            <person name="Voolstra C.R."/>
        </authorList>
    </citation>
    <scope>NUCLEOTIDE SEQUENCE [LARGE SCALE GENOMIC DNA]</scope>
    <source>
        <strain evidence="2 3">DSM 22380</strain>
    </source>
</reference>
<keyword evidence="3" id="KW-1185">Reference proteome</keyword>
<dbReference type="EMBL" id="JOJP01000001">
    <property type="protein sequence ID" value="KEI71608.1"/>
    <property type="molecule type" value="Genomic_DNA"/>
</dbReference>
<dbReference type="eggNOG" id="COG0456">
    <property type="taxonomic scope" value="Bacteria"/>
</dbReference>
<dbReference type="InterPro" id="IPR000182">
    <property type="entry name" value="GNAT_dom"/>
</dbReference>
<dbReference type="GO" id="GO:0016747">
    <property type="term" value="F:acyltransferase activity, transferring groups other than amino-acyl groups"/>
    <property type="evidence" value="ECO:0007669"/>
    <property type="project" value="InterPro"/>
</dbReference>
<accession>A0A081KBT2</accession>
<feature type="domain" description="N-acetyltransferase" evidence="1">
    <location>
        <begin position="1"/>
        <end position="131"/>
    </location>
</feature>
<dbReference type="PROSITE" id="PS51186">
    <property type="entry name" value="GNAT"/>
    <property type="match status" value="1"/>
</dbReference>
<evidence type="ECO:0000313" key="3">
    <source>
        <dbReference type="Proteomes" id="UP000027997"/>
    </source>
</evidence>
<dbReference type="SUPFAM" id="SSF55729">
    <property type="entry name" value="Acyl-CoA N-acyltransferases (Nat)"/>
    <property type="match status" value="1"/>
</dbReference>
<dbReference type="Proteomes" id="UP000027997">
    <property type="component" value="Unassembled WGS sequence"/>
</dbReference>
<dbReference type="Gene3D" id="3.40.630.30">
    <property type="match status" value="1"/>
</dbReference>
<proteinExistence type="predicted"/>
<organism evidence="2 3">
    <name type="scientific">Endozoicomonas elysicola</name>
    <dbReference type="NCBI Taxonomy" id="305900"/>
    <lineage>
        <taxon>Bacteria</taxon>
        <taxon>Pseudomonadati</taxon>
        <taxon>Pseudomonadota</taxon>
        <taxon>Gammaproteobacteria</taxon>
        <taxon>Oceanospirillales</taxon>
        <taxon>Endozoicomonadaceae</taxon>
        <taxon>Endozoicomonas</taxon>
    </lineage>
</organism>
<evidence type="ECO:0000313" key="2">
    <source>
        <dbReference type="EMBL" id="KEI71608.1"/>
    </source>
</evidence>
<dbReference type="STRING" id="305900.GV64_13435"/>
<dbReference type="InterPro" id="IPR016181">
    <property type="entry name" value="Acyl_CoA_acyltransferase"/>
</dbReference>
<dbReference type="RefSeq" id="WP_020583294.1">
    <property type="nucleotide sequence ID" value="NZ_JOJP01000001.1"/>
</dbReference>
<name>A0A081KBT2_9GAMM</name>
<comment type="caution">
    <text evidence="2">The sequence shown here is derived from an EMBL/GenBank/DDBJ whole genome shotgun (WGS) entry which is preliminary data.</text>
</comment>
<sequence length="145" mass="16543">MTRPTLFTVEELNPIAFPLVNRFFKENGHKGKARGDERVWVVRDQQGDILAGLRASQKSAGYLLRSVWVGNHVRRQGIGSLLLTATLSDLKSETCWCYPYPHLETFYIKAGFMLPVLENVPADILEPYQRYQQQGNDFLLMACIP</sequence>
<dbReference type="Pfam" id="PF13508">
    <property type="entry name" value="Acetyltransf_7"/>
    <property type="match status" value="1"/>
</dbReference>
<dbReference type="AlphaFoldDB" id="A0A081KBT2"/>
<gene>
    <name evidence="2" type="ORF">GV64_13435</name>
</gene>
<evidence type="ECO:0000259" key="1">
    <source>
        <dbReference type="PROSITE" id="PS51186"/>
    </source>
</evidence>
<protein>
    <recommendedName>
        <fullName evidence="1">N-acetyltransferase domain-containing protein</fullName>
    </recommendedName>
</protein>